<dbReference type="InterPro" id="IPR012961">
    <property type="entry name" value="Ski2/MTR4_C"/>
</dbReference>
<dbReference type="Gene3D" id="1.10.3380.30">
    <property type="match status" value="1"/>
</dbReference>
<evidence type="ECO:0000259" key="1">
    <source>
        <dbReference type="SMART" id="SM01142"/>
    </source>
</evidence>
<organism evidence="2">
    <name type="scientific">Mycobacterium xenopi 4042</name>
    <dbReference type="NCBI Taxonomy" id="1299334"/>
    <lineage>
        <taxon>Bacteria</taxon>
        <taxon>Bacillati</taxon>
        <taxon>Actinomycetota</taxon>
        <taxon>Actinomycetes</taxon>
        <taxon>Mycobacteriales</taxon>
        <taxon>Mycobacteriaceae</taxon>
        <taxon>Mycobacterium</taxon>
    </lineage>
</organism>
<dbReference type="SMART" id="SM01142">
    <property type="entry name" value="DSHCT"/>
    <property type="match status" value="1"/>
</dbReference>
<dbReference type="PATRIC" id="fig|1299334.3.peg.4203"/>
<comment type="caution">
    <text evidence="2">The sequence shown here is derived from an EMBL/GenBank/DDBJ whole genome shotgun (WGS) entry which is preliminary data.</text>
</comment>
<dbReference type="Pfam" id="PF08148">
    <property type="entry name" value="DSHCT"/>
    <property type="match status" value="1"/>
</dbReference>
<reference evidence="2" key="1">
    <citation type="submission" date="2014-01" db="EMBL/GenBank/DDBJ databases">
        <authorList>
            <person name="Brown-Elliot B."/>
            <person name="Wallace R."/>
            <person name="Lenaerts A."/>
            <person name="Ordway D."/>
            <person name="DeGroote M.A."/>
            <person name="Parker T."/>
            <person name="Sizemore C."/>
            <person name="Tallon L.J."/>
            <person name="Sadzewicz L.K."/>
            <person name="Sengamalay N."/>
            <person name="Fraser C.M."/>
            <person name="Hine E."/>
            <person name="Shefchek K.A."/>
            <person name="Das S.P."/>
            <person name="Tettelin H."/>
        </authorList>
    </citation>
    <scope>NUCLEOTIDE SEQUENCE [LARGE SCALE GENOMIC DNA]</scope>
    <source>
        <strain evidence="2">4042</strain>
    </source>
</reference>
<protein>
    <submittedName>
        <fullName evidence="2">DSHCT domain protein</fullName>
    </submittedName>
</protein>
<name>X8BG19_MYCXE</name>
<proteinExistence type="predicted"/>
<sequence length="85" mass="9189">MSREPDEGFVPAIYRWASTGDLTAALLATDDSGTGISAGDFVRWCRQVLDLLDQVRKAAREPELRATAKQAIDDVRRGVVAVDAG</sequence>
<gene>
    <name evidence="2" type="ORF">I553_6038</name>
</gene>
<accession>X8BG19</accession>
<evidence type="ECO:0000313" key="2">
    <source>
        <dbReference type="EMBL" id="EUA42178.1"/>
    </source>
</evidence>
<feature type="domain" description="ATP-dependent RNA helicase Ski2/MTR4 C-terminal" evidence="1">
    <location>
        <begin position="2"/>
        <end position="85"/>
    </location>
</feature>
<dbReference type="EMBL" id="JAOB01000042">
    <property type="protein sequence ID" value="EUA42178.1"/>
    <property type="molecule type" value="Genomic_DNA"/>
</dbReference>
<dbReference type="AlphaFoldDB" id="X8BG19"/>